<evidence type="ECO:0000313" key="7">
    <source>
        <dbReference type="Proteomes" id="UP001179952"/>
    </source>
</evidence>
<dbReference type="GO" id="GO:0006302">
    <property type="term" value="P:double-strand break repair"/>
    <property type="evidence" value="ECO:0007669"/>
    <property type="project" value="TreeGrafter"/>
</dbReference>
<evidence type="ECO:0000256" key="2">
    <source>
        <dbReference type="ARBA" id="ARBA00022679"/>
    </source>
</evidence>
<evidence type="ECO:0000256" key="1">
    <source>
        <dbReference type="ARBA" id="ARBA00022676"/>
    </source>
</evidence>
<dbReference type="Proteomes" id="UP001179952">
    <property type="component" value="Unassembled WGS sequence"/>
</dbReference>
<dbReference type="Pfam" id="PF00644">
    <property type="entry name" value="PARP"/>
    <property type="match status" value="1"/>
</dbReference>
<keyword evidence="7" id="KW-1185">Reference proteome</keyword>
<dbReference type="SUPFAM" id="SSF56399">
    <property type="entry name" value="ADP-ribosylation"/>
    <property type="match status" value="1"/>
</dbReference>
<dbReference type="Gene3D" id="3.90.228.10">
    <property type="match status" value="1"/>
</dbReference>
<gene>
    <name evidence="6" type="ORF">QJS04_geneDACA008466</name>
</gene>
<evidence type="ECO:0000313" key="6">
    <source>
        <dbReference type="EMBL" id="KAK1263678.1"/>
    </source>
</evidence>
<dbReference type="PANTHER" id="PTHR10459">
    <property type="entry name" value="DNA LIGASE"/>
    <property type="match status" value="1"/>
</dbReference>
<feature type="domain" description="PARP catalytic" evidence="5">
    <location>
        <begin position="30"/>
        <end position="261"/>
    </location>
</feature>
<protein>
    <recommendedName>
        <fullName evidence="4">Poly [ADP-ribose] polymerase</fullName>
        <shortName evidence="4">PARP</shortName>
        <ecNumber evidence="4">2.4.2.-</ecNumber>
    </recommendedName>
</protein>
<dbReference type="EC" id="2.4.2.-" evidence="4"/>
<dbReference type="GO" id="GO:0070212">
    <property type="term" value="P:protein poly-ADP-ribosylation"/>
    <property type="evidence" value="ECO:0007669"/>
    <property type="project" value="TreeGrafter"/>
</dbReference>
<reference evidence="6" key="2">
    <citation type="submission" date="2023-06" db="EMBL/GenBank/DDBJ databases">
        <authorList>
            <person name="Ma L."/>
            <person name="Liu K.-W."/>
            <person name="Li Z."/>
            <person name="Hsiao Y.-Y."/>
            <person name="Qi Y."/>
            <person name="Fu T."/>
            <person name="Tang G."/>
            <person name="Zhang D."/>
            <person name="Sun W.-H."/>
            <person name="Liu D.-K."/>
            <person name="Li Y."/>
            <person name="Chen G.-Z."/>
            <person name="Liu X.-D."/>
            <person name="Liao X.-Y."/>
            <person name="Jiang Y.-T."/>
            <person name="Yu X."/>
            <person name="Hao Y."/>
            <person name="Huang J."/>
            <person name="Zhao X.-W."/>
            <person name="Ke S."/>
            <person name="Chen Y.-Y."/>
            <person name="Wu W.-L."/>
            <person name="Hsu J.-L."/>
            <person name="Lin Y.-F."/>
            <person name="Huang M.-D."/>
            <person name="Li C.-Y."/>
            <person name="Huang L."/>
            <person name="Wang Z.-W."/>
            <person name="Zhao X."/>
            <person name="Zhong W.-Y."/>
            <person name="Peng D.-H."/>
            <person name="Ahmad S."/>
            <person name="Lan S."/>
            <person name="Zhang J.-S."/>
            <person name="Tsai W.-C."/>
            <person name="Van De Peer Y."/>
            <person name="Liu Z.-J."/>
        </authorList>
    </citation>
    <scope>NUCLEOTIDE SEQUENCE</scope>
    <source>
        <strain evidence="6">SCP</strain>
        <tissue evidence="6">Leaves</tissue>
    </source>
</reference>
<dbReference type="PROSITE" id="PS51059">
    <property type="entry name" value="PARP_CATALYTIC"/>
    <property type="match status" value="1"/>
</dbReference>
<dbReference type="EMBL" id="JAUJYN010000009">
    <property type="protein sequence ID" value="KAK1263678.1"/>
    <property type="molecule type" value="Genomic_DNA"/>
</dbReference>
<sequence>MQAASVLETVRDITVASHLIGEMTSSTLEDPLFDRYKNLCCSIMPVEQQSKDYKMILDYLNKTYEPVKLGDLSYGVSVQNVFTVESGASPSYAEMKKLPNKYLLWCGTRSSNLLRHLHKGFQPAVCSIPVAGYMFGRGIVCSDAVVKAARYGFTAVNRPEGFLVLAMVSLGDRVTKMSSTPEDTKKLESKKAGVKGLGRKKTHESEHFVWKNDVKVPCRQIMASEHKESPLEYNEQTEKKFVQVSIRFLVGVKFEEQDVFMDTAE</sequence>
<dbReference type="AlphaFoldDB" id="A0AAV9AHI0"/>
<dbReference type="GO" id="GO:1990404">
    <property type="term" value="F:NAD+-protein mono-ADP-ribosyltransferase activity"/>
    <property type="evidence" value="ECO:0007669"/>
    <property type="project" value="TreeGrafter"/>
</dbReference>
<proteinExistence type="predicted"/>
<dbReference type="InterPro" id="IPR050800">
    <property type="entry name" value="ARTD/PARP"/>
</dbReference>
<comment type="caution">
    <text evidence="6">The sequence shown here is derived from an EMBL/GenBank/DDBJ whole genome shotgun (WGS) entry which is preliminary data.</text>
</comment>
<evidence type="ECO:0000256" key="3">
    <source>
        <dbReference type="ARBA" id="ARBA00023027"/>
    </source>
</evidence>
<dbReference type="GO" id="GO:0005730">
    <property type="term" value="C:nucleolus"/>
    <property type="evidence" value="ECO:0007669"/>
    <property type="project" value="TreeGrafter"/>
</dbReference>
<dbReference type="PANTHER" id="PTHR10459:SF106">
    <property type="entry name" value="PROTEIN ADP-RIBOSYLTRANSFERASE PARP3"/>
    <property type="match status" value="1"/>
</dbReference>
<evidence type="ECO:0000259" key="5">
    <source>
        <dbReference type="PROSITE" id="PS51059"/>
    </source>
</evidence>
<organism evidence="6 7">
    <name type="scientific">Acorus gramineus</name>
    <name type="common">Dwarf sweet flag</name>
    <dbReference type="NCBI Taxonomy" id="55184"/>
    <lineage>
        <taxon>Eukaryota</taxon>
        <taxon>Viridiplantae</taxon>
        <taxon>Streptophyta</taxon>
        <taxon>Embryophyta</taxon>
        <taxon>Tracheophyta</taxon>
        <taxon>Spermatophyta</taxon>
        <taxon>Magnoliopsida</taxon>
        <taxon>Liliopsida</taxon>
        <taxon>Acoraceae</taxon>
        <taxon>Acorus</taxon>
    </lineage>
</organism>
<dbReference type="GO" id="GO:0003950">
    <property type="term" value="F:NAD+ poly-ADP-ribosyltransferase activity"/>
    <property type="evidence" value="ECO:0007669"/>
    <property type="project" value="UniProtKB-UniRule"/>
</dbReference>
<name>A0AAV9AHI0_ACOGR</name>
<dbReference type="FunFam" id="3.90.228.10:FF:000010">
    <property type="entry name" value="Poly [ADP-ribose] polymerase"/>
    <property type="match status" value="1"/>
</dbReference>
<evidence type="ECO:0000256" key="4">
    <source>
        <dbReference type="RuleBase" id="RU362114"/>
    </source>
</evidence>
<keyword evidence="3 4" id="KW-0520">NAD</keyword>
<accession>A0AAV9AHI0</accession>
<dbReference type="InterPro" id="IPR012317">
    <property type="entry name" value="Poly(ADP-ribose)pol_cat_dom"/>
</dbReference>
<reference evidence="6" key="1">
    <citation type="journal article" date="2023" name="Nat. Commun.">
        <title>Diploid and tetraploid genomes of Acorus and the evolution of monocots.</title>
        <authorList>
            <person name="Ma L."/>
            <person name="Liu K.W."/>
            <person name="Li Z."/>
            <person name="Hsiao Y.Y."/>
            <person name="Qi Y."/>
            <person name="Fu T."/>
            <person name="Tang G.D."/>
            <person name="Zhang D."/>
            <person name="Sun W.H."/>
            <person name="Liu D.K."/>
            <person name="Li Y."/>
            <person name="Chen G.Z."/>
            <person name="Liu X.D."/>
            <person name="Liao X.Y."/>
            <person name="Jiang Y.T."/>
            <person name="Yu X."/>
            <person name="Hao Y."/>
            <person name="Huang J."/>
            <person name="Zhao X.W."/>
            <person name="Ke S."/>
            <person name="Chen Y.Y."/>
            <person name="Wu W.L."/>
            <person name="Hsu J.L."/>
            <person name="Lin Y.F."/>
            <person name="Huang M.D."/>
            <person name="Li C.Y."/>
            <person name="Huang L."/>
            <person name="Wang Z.W."/>
            <person name="Zhao X."/>
            <person name="Zhong W.Y."/>
            <person name="Peng D.H."/>
            <person name="Ahmad S."/>
            <person name="Lan S."/>
            <person name="Zhang J.S."/>
            <person name="Tsai W.C."/>
            <person name="Van de Peer Y."/>
            <person name="Liu Z.J."/>
        </authorList>
    </citation>
    <scope>NUCLEOTIDE SEQUENCE</scope>
    <source>
        <strain evidence="6">SCP</strain>
    </source>
</reference>
<keyword evidence="1 4" id="KW-0328">Glycosyltransferase</keyword>
<keyword evidence="2 4" id="KW-0808">Transferase</keyword>